<dbReference type="STRING" id="260084.SAMN02927928_1648"/>
<dbReference type="EMBL" id="FMTS01000002">
    <property type="protein sequence ID" value="SCW52919.1"/>
    <property type="molecule type" value="Genomic_DNA"/>
</dbReference>
<dbReference type="AlphaFoldDB" id="A0A1G4R9M0"/>
<evidence type="ECO:0000313" key="3">
    <source>
        <dbReference type="Proteomes" id="UP000199150"/>
    </source>
</evidence>
<feature type="compositionally biased region" description="Basic and acidic residues" evidence="1">
    <location>
        <begin position="42"/>
        <end position="55"/>
    </location>
</feature>
<proteinExistence type="predicted"/>
<accession>A0A1G4R9M0</accession>
<dbReference type="Proteomes" id="UP000199150">
    <property type="component" value="Unassembled WGS sequence"/>
</dbReference>
<evidence type="ECO:0000256" key="1">
    <source>
        <dbReference type="SAM" id="MobiDB-lite"/>
    </source>
</evidence>
<protein>
    <submittedName>
        <fullName evidence="2">Uncharacterized protein</fullName>
    </submittedName>
</protein>
<gene>
    <name evidence="2" type="ORF">SAMN02927928_1648</name>
</gene>
<organism evidence="2 3">
    <name type="scientific">Asticcacaulis taihuensis</name>
    <dbReference type="NCBI Taxonomy" id="260084"/>
    <lineage>
        <taxon>Bacteria</taxon>
        <taxon>Pseudomonadati</taxon>
        <taxon>Pseudomonadota</taxon>
        <taxon>Alphaproteobacteria</taxon>
        <taxon>Caulobacterales</taxon>
        <taxon>Caulobacteraceae</taxon>
        <taxon>Asticcacaulis</taxon>
    </lineage>
</organism>
<reference evidence="3" key="1">
    <citation type="submission" date="2016-10" db="EMBL/GenBank/DDBJ databases">
        <authorList>
            <person name="Varghese N."/>
            <person name="Submissions S."/>
        </authorList>
    </citation>
    <scope>NUCLEOTIDE SEQUENCE [LARGE SCALE GENOMIC DNA]</scope>
    <source>
        <strain evidence="3">CGMCC 1.3431</strain>
    </source>
</reference>
<feature type="region of interest" description="Disordered" evidence="1">
    <location>
        <begin position="1"/>
        <end position="55"/>
    </location>
</feature>
<sequence length="55" mass="5835">MTDQKKSNPPSGGTPALDSDRNTVAIPRPANELDGQSGFRGRVNEEPDDDPQKAG</sequence>
<name>A0A1G4R9M0_9CAUL</name>
<evidence type="ECO:0000313" key="2">
    <source>
        <dbReference type="EMBL" id="SCW52919.1"/>
    </source>
</evidence>
<keyword evidence="3" id="KW-1185">Reference proteome</keyword>
<dbReference type="RefSeq" id="WP_170828246.1">
    <property type="nucleotide sequence ID" value="NZ_CBCRYE010000004.1"/>
</dbReference>